<gene>
    <name evidence="2" type="ORF">RE431_05285</name>
</gene>
<feature type="transmembrane region" description="Helical" evidence="1">
    <location>
        <begin position="79"/>
        <end position="98"/>
    </location>
</feature>
<dbReference type="Proteomes" id="UP001257234">
    <property type="component" value="Unassembled WGS sequence"/>
</dbReference>
<evidence type="ECO:0000313" key="2">
    <source>
        <dbReference type="EMBL" id="MDR5590040.1"/>
    </source>
</evidence>
<dbReference type="RefSeq" id="WP_309560925.1">
    <property type="nucleotide sequence ID" value="NZ_JAVJIU010000002.1"/>
</dbReference>
<name>A0ABU1ENS5_9FLAO</name>
<proteinExistence type="predicted"/>
<evidence type="ECO:0000256" key="1">
    <source>
        <dbReference type="SAM" id="Phobius"/>
    </source>
</evidence>
<keyword evidence="3" id="KW-1185">Reference proteome</keyword>
<keyword evidence="1" id="KW-0472">Membrane</keyword>
<keyword evidence="1" id="KW-1133">Transmembrane helix</keyword>
<dbReference type="EMBL" id="JAVJIU010000002">
    <property type="protein sequence ID" value="MDR5590040.1"/>
    <property type="molecule type" value="Genomic_DNA"/>
</dbReference>
<evidence type="ECO:0000313" key="3">
    <source>
        <dbReference type="Proteomes" id="UP001257234"/>
    </source>
</evidence>
<reference evidence="3" key="1">
    <citation type="submission" date="2023-07" db="EMBL/GenBank/DDBJ databases">
        <title>Christiangramia sp. SM2212., a novel bacterium of the family Flavobacteriaceae isolated from the sea sediment.</title>
        <authorList>
            <person name="Wang J."/>
            <person name="Zhang X."/>
        </authorList>
    </citation>
    <scope>NUCLEOTIDE SEQUENCE [LARGE SCALE GENOMIC DNA]</scope>
    <source>
        <strain evidence="3">SM2212</strain>
    </source>
</reference>
<protein>
    <submittedName>
        <fullName evidence="2">Uncharacterized protein</fullName>
    </submittedName>
</protein>
<sequence>MKTNKSKYPKNSGFKAPEDYFRNFEDRFMQKLEGDDLTELPVSASGFHTPQGYFDTLEDRLIAQTKDETKVVKLFRKEYLLYAAAVAAIFILMLGNFFKTETAQPIGWDDIEVSAMESYIDEGYDMGYIELNSAEISDFVFEDGKLIDDSDFNSVNSDAVFDYIDENIEDPAFILE</sequence>
<comment type="caution">
    <text evidence="2">The sequence shown here is derived from an EMBL/GenBank/DDBJ whole genome shotgun (WGS) entry which is preliminary data.</text>
</comment>
<organism evidence="2 3">
    <name type="scientific">Christiangramia sediminicola</name>
    <dbReference type="NCBI Taxonomy" id="3073267"/>
    <lineage>
        <taxon>Bacteria</taxon>
        <taxon>Pseudomonadati</taxon>
        <taxon>Bacteroidota</taxon>
        <taxon>Flavobacteriia</taxon>
        <taxon>Flavobacteriales</taxon>
        <taxon>Flavobacteriaceae</taxon>
        <taxon>Christiangramia</taxon>
    </lineage>
</organism>
<keyword evidence="1" id="KW-0812">Transmembrane</keyword>
<accession>A0ABU1ENS5</accession>